<dbReference type="InterPro" id="IPR003607">
    <property type="entry name" value="HD/PDEase_dom"/>
</dbReference>
<dbReference type="Pfam" id="PF01966">
    <property type="entry name" value="HD"/>
    <property type="match status" value="1"/>
</dbReference>
<dbReference type="PROSITE" id="PS51831">
    <property type="entry name" value="HD"/>
    <property type="match status" value="1"/>
</dbReference>
<gene>
    <name evidence="2" type="ORF">QWT69_08110</name>
</gene>
<feature type="domain" description="HD" evidence="1">
    <location>
        <begin position="24"/>
        <end position="123"/>
    </location>
</feature>
<reference evidence="2 3" key="1">
    <citation type="submission" date="2023-06" db="EMBL/GenBank/DDBJ databases">
        <title>Sporosarcina sp. nov., isolated from Korean tranditional fermented seafood 'Jeotgal'.</title>
        <authorList>
            <person name="Yang A.I."/>
            <person name="Shin N.-R."/>
        </authorList>
    </citation>
    <scope>NUCLEOTIDE SEQUENCE [LARGE SCALE GENOMIC DNA]</scope>
    <source>
        <strain evidence="2 3">T2O-4</strain>
    </source>
</reference>
<dbReference type="PANTHER" id="PTHR33594:SF1">
    <property type="entry name" value="HD_PDEASE DOMAIN-CONTAINING PROTEIN"/>
    <property type="match status" value="1"/>
</dbReference>
<dbReference type="RefSeq" id="WP_317970741.1">
    <property type="nucleotide sequence ID" value="NZ_CP129118.1"/>
</dbReference>
<protein>
    <submittedName>
        <fullName evidence="2">HD domain-containing protein</fullName>
    </submittedName>
</protein>
<dbReference type="InterPro" id="IPR006674">
    <property type="entry name" value="HD_domain"/>
</dbReference>
<organism evidence="2 3">
    <name type="scientific">Sporosarcina oncorhynchi</name>
    <dbReference type="NCBI Taxonomy" id="3056444"/>
    <lineage>
        <taxon>Bacteria</taxon>
        <taxon>Bacillati</taxon>
        <taxon>Bacillota</taxon>
        <taxon>Bacilli</taxon>
        <taxon>Bacillales</taxon>
        <taxon>Caryophanaceae</taxon>
        <taxon>Sporosarcina</taxon>
    </lineage>
</organism>
<evidence type="ECO:0000259" key="1">
    <source>
        <dbReference type="PROSITE" id="PS51831"/>
    </source>
</evidence>
<accession>A0ABZ0L945</accession>
<dbReference type="EMBL" id="CP129118">
    <property type="protein sequence ID" value="WOV89056.1"/>
    <property type="molecule type" value="Genomic_DNA"/>
</dbReference>
<proteinExistence type="predicted"/>
<evidence type="ECO:0000313" key="3">
    <source>
        <dbReference type="Proteomes" id="UP001303902"/>
    </source>
</evidence>
<dbReference type="Gene3D" id="1.10.3210.50">
    <property type="match status" value="1"/>
</dbReference>
<dbReference type="SUPFAM" id="SSF109604">
    <property type="entry name" value="HD-domain/PDEase-like"/>
    <property type="match status" value="1"/>
</dbReference>
<keyword evidence="3" id="KW-1185">Reference proteome</keyword>
<evidence type="ECO:0000313" key="2">
    <source>
        <dbReference type="EMBL" id="WOV89056.1"/>
    </source>
</evidence>
<dbReference type="Proteomes" id="UP001303902">
    <property type="component" value="Chromosome"/>
</dbReference>
<dbReference type="SMART" id="SM00471">
    <property type="entry name" value="HDc"/>
    <property type="match status" value="1"/>
</dbReference>
<dbReference type="PANTHER" id="PTHR33594">
    <property type="entry name" value="SUPERFAMILY HYDROLASE, PUTATIVE (AFU_ORTHOLOGUE AFUA_1G03035)-RELATED"/>
    <property type="match status" value="1"/>
</dbReference>
<sequence length="216" mass="24263">METIFKQCMKQVRGTYERFDASHDFDHILRVMKNAENIAAAMPEADLPIIRLAALLHDIDDPKYFKRGNQSAEDVMRSAGADDETVSRVLDIIKSVSFNGGNEEAITSTEGAIVRDADRLDALGAIGIARTFAFGGARGRKLYDTQEISRNKMTEAEYRSKETSSVTHFYEKLLLLKELMVTTEGKRLAEQRHTFMVAFLDQLEDETGSSFQADIN</sequence>
<name>A0ABZ0L945_9BACL</name>
<dbReference type="CDD" id="cd00077">
    <property type="entry name" value="HDc"/>
    <property type="match status" value="1"/>
</dbReference>